<keyword evidence="2" id="KW-1185">Reference proteome</keyword>
<reference evidence="1" key="1">
    <citation type="submission" date="2019-08" db="EMBL/GenBank/DDBJ databases">
        <title>The improved chromosome-level genome for the pearl oyster Pinctada fucata martensii using PacBio sequencing and Hi-C.</title>
        <authorList>
            <person name="Zheng Z."/>
        </authorList>
    </citation>
    <scope>NUCLEOTIDE SEQUENCE</scope>
    <source>
        <strain evidence="1">ZZ-2019</strain>
        <tissue evidence="1">Adductor muscle</tissue>
    </source>
</reference>
<evidence type="ECO:0000313" key="2">
    <source>
        <dbReference type="Proteomes" id="UP001186944"/>
    </source>
</evidence>
<dbReference type="AlphaFoldDB" id="A0AA88YUW6"/>
<dbReference type="InterPro" id="IPR029069">
    <property type="entry name" value="HotDog_dom_sf"/>
</dbReference>
<comment type="caution">
    <text evidence="1">The sequence shown here is derived from an EMBL/GenBank/DDBJ whole genome shotgun (WGS) entry which is preliminary data.</text>
</comment>
<proteinExistence type="predicted"/>
<gene>
    <name evidence="1" type="ORF">FSP39_013809</name>
</gene>
<organism evidence="1 2">
    <name type="scientific">Pinctada imbricata</name>
    <name type="common">Atlantic pearl-oyster</name>
    <name type="synonym">Pinctada martensii</name>
    <dbReference type="NCBI Taxonomy" id="66713"/>
    <lineage>
        <taxon>Eukaryota</taxon>
        <taxon>Metazoa</taxon>
        <taxon>Spiralia</taxon>
        <taxon>Lophotrochozoa</taxon>
        <taxon>Mollusca</taxon>
        <taxon>Bivalvia</taxon>
        <taxon>Autobranchia</taxon>
        <taxon>Pteriomorphia</taxon>
        <taxon>Pterioida</taxon>
        <taxon>Pterioidea</taxon>
        <taxon>Pteriidae</taxon>
        <taxon>Pinctada</taxon>
    </lineage>
</organism>
<accession>A0AA88YUW6</accession>
<name>A0AA88YUW6_PINIB</name>
<dbReference type="Gene3D" id="3.10.129.10">
    <property type="entry name" value="Hotdog Thioesterase"/>
    <property type="match status" value="1"/>
</dbReference>
<evidence type="ECO:0000313" key="1">
    <source>
        <dbReference type="EMBL" id="KAK3106155.1"/>
    </source>
</evidence>
<sequence length="264" mass="30463">MRVLFNFTGRKPHLRSLFVLFESARSSAFWPISRCSRPNDSFADFQKLLLDHFFFIVSSRVEISQNLYSLSTPKFPLTITKTLSYVGNSAHCLTSVLENPDVKEPYATCMTQTVLVDPKSRRPISYPEWWRDKYESSVTSNTPLHIPKLKRPANSICFPHAVYFGDTDSYRHTNWTAYVRFCYDACMDAVWREQYSKLKFSDSENGVKSFEIAFTKESSIGDQIDVHSWEEASPNDKPVCFEILKGNDVCCQAKMTFHNEPLPD</sequence>
<dbReference type="PANTHER" id="PTHR34487:SF1">
    <property type="entry name" value="ACYL-ACP THIOESTERASE"/>
    <property type="match status" value="1"/>
</dbReference>
<dbReference type="EMBL" id="VSWD01000003">
    <property type="protein sequence ID" value="KAK3106155.1"/>
    <property type="molecule type" value="Genomic_DNA"/>
</dbReference>
<dbReference type="SUPFAM" id="SSF54637">
    <property type="entry name" value="Thioesterase/thiol ester dehydrase-isomerase"/>
    <property type="match status" value="2"/>
</dbReference>
<protein>
    <submittedName>
        <fullName evidence="1">Uncharacterized protein</fullName>
    </submittedName>
</protein>
<dbReference type="PANTHER" id="PTHR34487">
    <property type="entry name" value="ACYL-ACP THIOESTERASE"/>
    <property type="match status" value="1"/>
</dbReference>
<dbReference type="Proteomes" id="UP001186944">
    <property type="component" value="Unassembled WGS sequence"/>
</dbReference>